<proteinExistence type="predicted"/>
<accession>A0A382VBR0</accession>
<evidence type="ECO:0000313" key="1">
    <source>
        <dbReference type="EMBL" id="SVD43321.1"/>
    </source>
</evidence>
<sequence>MGRLPIRPTKSNSPAASVFEIVISESMFRGKSLKWARHSWPTGYRIFINIQKATLASASIGGAGGDGRSTTTVKVSTGNHTKYNRRVG</sequence>
<gene>
    <name evidence="1" type="ORF">METZ01_LOCUS396175</name>
</gene>
<reference evidence="1" key="1">
    <citation type="submission" date="2018-05" db="EMBL/GenBank/DDBJ databases">
        <authorList>
            <person name="Lanie J.A."/>
            <person name="Ng W.-L."/>
            <person name="Kazmierczak K.M."/>
            <person name="Andrzejewski T.M."/>
            <person name="Davidsen T.M."/>
            <person name="Wayne K.J."/>
            <person name="Tettelin H."/>
            <person name="Glass J.I."/>
            <person name="Rusch D."/>
            <person name="Podicherti R."/>
            <person name="Tsui H.-C.T."/>
            <person name="Winkler M.E."/>
        </authorList>
    </citation>
    <scope>NUCLEOTIDE SEQUENCE</scope>
</reference>
<dbReference type="EMBL" id="UINC01150335">
    <property type="protein sequence ID" value="SVD43321.1"/>
    <property type="molecule type" value="Genomic_DNA"/>
</dbReference>
<protein>
    <submittedName>
        <fullName evidence="1">Uncharacterized protein</fullName>
    </submittedName>
</protein>
<dbReference type="AlphaFoldDB" id="A0A382VBR0"/>
<name>A0A382VBR0_9ZZZZ</name>
<organism evidence="1">
    <name type="scientific">marine metagenome</name>
    <dbReference type="NCBI Taxonomy" id="408172"/>
    <lineage>
        <taxon>unclassified sequences</taxon>
        <taxon>metagenomes</taxon>
        <taxon>ecological metagenomes</taxon>
    </lineage>
</organism>